<dbReference type="InterPro" id="IPR002815">
    <property type="entry name" value="Spo11/TopoVI_A"/>
</dbReference>
<protein>
    <recommendedName>
        <fullName evidence="2">Topoisomerase 6 subunit A/Spo11 TOPRIM domain-containing protein</fullName>
    </recommendedName>
</protein>
<dbReference type="EMBL" id="JAFJZO010000036">
    <property type="protein sequence ID" value="KAG5490159.1"/>
    <property type="molecule type" value="Genomic_DNA"/>
</dbReference>
<feature type="compositionally biased region" description="Pro residues" evidence="1">
    <location>
        <begin position="338"/>
        <end position="347"/>
    </location>
</feature>
<dbReference type="GO" id="GO:0000228">
    <property type="term" value="C:nuclear chromosome"/>
    <property type="evidence" value="ECO:0007669"/>
    <property type="project" value="TreeGrafter"/>
</dbReference>
<comment type="caution">
    <text evidence="3">The sequence shown here is derived from an EMBL/GenBank/DDBJ whole genome shotgun (WGS) entry which is preliminary data.</text>
</comment>
<name>A0A836KX00_9TRYP</name>
<feature type="domain" description="Topoisomerase 6 subunit A/Spo11 TOPRIM" evidence="2">
    <location>
        <begin position="245"/>
        <end position="318"/>
    </location>
</feature>
<dbReference type="Pfam" id="PF21180">
    <property type="entry name" value="TOP6A-Spo11_Toprim"/>
    <property type="match status" value="1"/>
</dbReference>
<sequence length="490" mass="53163">MSTAPIFQDPHCAPYSQQLQSHFESLLLLFLRNFCAEGANPTGSGYRASHLQTIAQTFYVMQIVLCGAALQRGQGTSNSLLATSEATANLSVCTERDLYYRNPPLFAPQGQRAAHASVERLCSWLEVMARVPREQRADESVLASLFRNPHSLLLRLLKGTRGAASRIPLYTRESLGITAAGKSLLVGALMLEMCDPFELIDVSARGSVGITLTHSLAARMVGCRESGCWRAARDGGPSSHSCKLVLIEKESTHHALIQSMVKSDAHHMHSHVLLCTKGYPCVAARHWLRRAHALWPALQLYVMVDGDPHGLCIALTLMGLLGSKGSPAPATSLEPKPTRPSSPPGPTPASAATAKVKELLPLRFLGVCPSLLWGRNLHSSAPLSADPFSGPTSSEGTPLTADDVQVLKRISATVQATLASTSETSDSATRPQRCDTAIVRHTLQHILREAEWMQRSQIKCELQLACCPLGPLTFMKHHVQRCDAELSEVR</sequence>
<dbReference type="KEGG" id="phet:94286407"/>
<organism evidence="3 4">
    <name type="scientific">Porcisia hertigi</name>
    <dbReference type="NCBI Taxonomy" id="2761500"/>
    <lineage>
        <taxon>Eukaryota</taxon>
        <taxon>Discoba</taxon>
        <taxon>Euglenozoa</taxon>
        <taxon>Kinetoplastea</taxon>
        <taxon>Metakinetoplastina</taxon>
        <taxon>Trypanosomatida</taxon>
        <taxon>Trypanosomatidae</taxon>
        <taxon>Leishmaniinae</taxon>
        <taxon>Porcisia</taxon>
    </lineage>
</organism>
<gene>
    <name evidence="3" type="ORF">JKF63_00278</name>
</gene>
<evidence type="ECO:0000313" key="4">
    <source>
        <dbReference type="Proteomes" id="UP000674318"/>
    </source>
</evidence>
<dbReference type="GO" id="GO:0003918">
    <property type="term" value="F:DNA topoisomerase type II (double strand cut, ATP-hydrolyzing) activity"/>
    <property type="evidence" value="ECO:0007669"/>
    <property type="project" value="InterPro"/>
</dbReference>
<evidence type="ECO:0000259" key="2">
    <source>
        <dbReference type="Pfam" id="PF21180"/>
    </source>
</evidence>
<dbReference type="OrthoDB" id="5377392at2759"/>
<dbReference type="PANTHER" id="PTHR10848:SF0">
    <property type="entry name" value="MEIOTIC RECOMBINATION PROTEIN SPO11"/>
    <property type="match status" value="1"/>
</dbReference>
<dbReference type="GeneID" id="94286407"/>
<dbReference type="GO" id="GO:0007131">
    <property type="term" value="P:reciprocal meiotic recombination"/>
    <property type="evidence" value="ECO:0007669"/>
    <property type="project" value="TreeGrafter"/>
</dbReference>
<evidence type="ECO:0000313" key="3">
    <source>
        <dbReference type="EMBL" id="KAG5490159.1"/>
    </source>
</evidence>
<dbReference type="GO" id="GO:0003677">
    <property type="term" value="F:DNA binding"/>
    <property type="evidence" value="ECO:0007669"/>
    <property type="project" value="InterPro"/>
</dbReference>
<feature type="region of interest" description="Disordered" evidence="1">
    <location>
        <begin position="326"/>
        <end position="352"/>
    </location>
</feature>
<dbReference type="AlphaFoldDB" id="A0A836KX00"/>
<accession>A0A836KX00</accession>
<dbReference type="InterPro" id="IPR034136">
    <property type="entry name" value="TOPRIM_Topo6A/Spo11"/>
</dbReference>
<dbReference type="InterPro" id="IPR036078">
    <property type="entry name" value="Spo11/TopoVI_A_sf"/>
</dbReference>
<evidence type="ECO:0000256" key="1">
    <source>
        <dbReference type="SAM" id="MobiDB-lite"/>
    </source>
</evidence>
<dbReference type="RefSeq" id="XP_067752487.1">
    <property type="nucleotide sequence ID" value="XM_067896330.1"/>
</dbReference>
<reference evidence="3 4" key="1">
    <citation type="submission" date="2021-02" db="EMBL/GenBank/DDBJ databases">
        <title>Porcisia hertigi Genome sequencing and assembly.</title>
        <authorList>
            <person name="Almutairi H."/>
            <person name="Gatherer D."/>
        </authorList>
    </citation>
    <scope>NUCLEOTIDE SEQUENCE [LARGE SCALE GENOMIC DNA]</scope>
    <source>
        <strain evidence="3 4">C119</strain>
    </source>
</reference>
<dbReference type="GO" id="GO:0000706">
    <property type="term" value="P:meiotic DNA double-strand break processing"/>
    <property type="evidence" value="ECO:0007669"/>
    <property type="project" value="TreeGrafter"/>
</dbReference>
<dbReference type="Gene3D" id="3.40.1360.10">
    <property type="match status" value="1"/>
</dbReference>
<proteinExistence type="predicted"/>
<dbReference type="Proteomes" id="UP000674318">
    <property type="component" value="Unassembled WGS sequence"/>
</dbReference>
<keyword evidence="4" id="KW-1185">Reference proteome</keyword>
<dbReference type="GO" id="GO:0042138">
    <property type="term" value="P:meiotic DNA double-strand break formation"/>
    <property type="evidence" value="ECO:0007669"/>
    <property type="project" value="TreeGrafter"/>
</dbReference>
<dbReference type="SUPFAM" id="SSF56726">
    <property type="entry name" value="DNA topoisomerase IV, alpha subunit"/>
    <property type="match status" value="1"/>
</dbReference>
<dbReference type="PANTHER" id="PTHR10848">
    <property type="entry name" value="MEIOTIC RECOMBINATION PROTEIN SPO11"/>
    <property type="match status" value="1"/>
</dbReference>